<feature type="transmembrane region" description="Helical" evidence="1">
    <location>
        <begin position="154"/>
        <end position="180"/>
    </location>
</feature>
<feature type="transmembrane region" description="Helical" evidence="1">
    <location>
        <begin position="272"/>
        <end position="291"/>
    </location>
</feature>
<evidence type="ECO:0000256" key="1">
    <source>
        <dbReference type="SAM" id="Phobius"/>
    </source>
</evidence>
<sequence>MDIYEFFGFLVILKESFKLLPKNGKLMALIVVLSLVLYSISFLLLSFSLKSLFLDVFVIIKNSFMPDPRSVDPDQSPFTPDTTSPLTQLLGQVDRLREDFALLLTVQMAFYIASFIFSIFSTTATVLVSAMSYKNQTISLKDLCSRIVKTCKRVFLTGFYIKLHAIGYLFLFLSLVAPFLMSANLATILAALLLGILASVYYLYLAVVWNLAIVVSALEENCYGMEALGKAATIVKGKKLHGIMLNTCCNLLFLSVYLGYRRIQGNKGTFNSAIYGNLIVLIISSLGKILWDMAYTVLYFQCKKSHGEEIELYGSIEYTKLPTTQPVNK</sequence>
<feature type="transmembrane region" description="Helical" evidence="1">
    <location>
        <begin position="186"/>
        <end position="219"/>
    </location>
</feature>
<reference evidence="2" key="1">
    <citation type="submission" date="2023-05" db="EMBL/GenBank/DDBJ databases">
        <authorList>
            <person name="Huff M."/>
        </authorList>
    </citation>
    <scope>NUCLEOTIDE SEQUENCE</scope>
</reference>
<keyword evidence="1" id="KW-0812">Transmembrane</keyword>
<feature type="transmembrane region" description="Helical" evidence="1">
    <location>
        <begin position="26"/>
        <end position="47"/>
    </location>
</feature>
<keyword evidence="3" id="KW-1185">Reference proteome</keyword>
<organism evidence="2 3">
    <name type="scientific">Fraxinus pennsylvanica</name>
    <dbReference type="NCBI Taxonomy" id="56036"/>
    <lineage>
        <taxon>Eukaryota</taxon>
        <taxon>Viridiplantae</taxon>
        <taxon>Streptophyta</taxon>
        <taxon>Embryophyta</taxon>
        <taxon>Tracheophyta</taxon>
        <taxon>Spermatophyta</taxon>
        <taxon>Magnoliopsida</taxon>
        <taxon>eudicotyledons</taxon>
        <taxon>Gunneridae</taxon>
        <taxon>Pentapetalae</taxon>
        <taxon>asterids</taxon>
        <taxon>lamiids</taxon>
        <taxon>Lamiales</taxon>
        <taxon>Oleaceae</taxon>
        <taxon>Oleeae</taxon>
        <taxon>Fraxinus</taxon>
    </lineage>
</organism>
<evidence type="ECO:0000313" key="3">
    <source>
        <dbReference type="Proteomes" id="UP000834106"/>
    </source>
</evidence>
<protein>
    <submittedName>
        <fullName evidence="2">Uncharacterized protein</fullName>
    </submittedName>
</protein>
<name>A0AAD2A779_9LAMI</name>
<dbReference type="Proteomes" id="UP000834106">
    <property type="component" value="Chromosome 19"/>
</dbReference>
<dbReference type="PANTHER" id="PTHR33133">
    <property type="entry name" value="OS08G0107100 PROTEIN-RELATED"/>
    <property type="match status" value="1"/>
</dbReference>
<feature type="transmembrane region" description="Helical" evidence="1">
    <location>
        <begin position="108"/>
        <end position="133"/>
    </location>
</feature>
<dbReference type="EMBL" id="OU503054">
    <property type="protein sequence ID" value="CAI9782984.1"/>
    <property type="molecule type" value="Genomic_DNA"/>
</dbReference>
<dbReference type="AlphaFoldDB" id="A0AAD2A779"/>
<evidence type="ECO:0000313" key="2">
    <source>
        <dbReference type="EMBL" id="CAI9782984.1"/>
    </source>
</evidence>
<feature type="transmembrane region" description="Helical" evidence="1">
    <location>
        <begin position="240"/>
        <end position="260"/>
    </location>
</feature>
<accession>A0AAD2A779</accession>
<proteinExistence type="predicted"/>
<keyword evidence="1" id="KW-1133">Transmembrane helix</keyword>
<dbReference type="PANTHER" id="PTHR33133:SF1">
    <property type="entry name" value="EXPRESSED PROTEIN-RELATED"/>
    <property type="match status" value="1"/>
</dbReference>
<gene>
    <name evidence="2" type="ORF">FPE_LOCUS30414</name>
</gene>
<keyword evidence="1" id="KW-0472">Membrane</keyword>